<comment type="function">
    <text evidence="2 10 12">Catalyzes the transfer of a dimethylallyl group onto the adenine at position 37 in tRNAs that read codons beginning with uridine, leading to the formation of N6-(dimethylallyl)adenosine (i(6)A).</text>
</comment>
<dbReference type="EC" id="2.5.1.75" evidence="10"/>
<dbReference type="Pfam" id="PF01715">
    <property type="entry name" value="IPPT"/>
    <property type="match status" value="1"/>
</dbReference>
<proteinExistence type="inferred from homology"/>
<accession>A0ABW5DG85</accession>
<comment type="catalytic activity">
    <reaction evidence="9 10 11">
        <text>adenosine(37) in tRNA + dimethylallyl diphosphate = N(6)-dimethylallyladenosine(37) in tRNA + diphosphate</text>
        <dbReference type="Rhea" id="RHEA:26482"/>
        <dbReference type="Rhea" id="RHEA-COMP:10162"/>
        <dbReference type="Rhea" id="RHEA-COMP:10375"/>
        <dbReference type="ChEBI" id="CHEBI:33019"/>
        <dbReference type="ChEBI" id="CHEBI:57623"/>
        <dbReference type="ChEBI" id="CHEBI:74411"/>
        <dbReference type="ChEBI" id="CHEBI:74415"/>
        <dbReference type="EC" id="2.5.1.75"/>
    </reaction>
</comment>
<dbReference type="InterPro" id="IPR039657">
    <property type="entry name" value="Dimethylallyltransferase"/>
</dbReference>
<dbReference type="InterPro" id="IPR018022">
    <property type="entry name" value="IPT"/>
</dbReference>
<feature type="site" description="Interaction with substrate tRNA" evidence="10">
    <location>
        <position position="112"/>
    </location>
</feature>
<dbReference type="InterPro" id="IPR027417">
    <property type="entry name" value="P-loop_NTPase"/>
</dbReference>
<evidence type="ECO:0000256" key="8">
    <source>
        <dbReference type="ARBA" id="ARBA00022842"/>
    </source>
</evidence>
<dbReference type="Gene3D" id="3.40.50.300">
    <property type="entry name" value="P-loop containing nucleotide triphosphate hydrolases"/>
    <property type="match status" value="1"/>
</dbReference>
<dbReference type="PANTHER" id="PTHR11088:SF60">
    <property type="entry name" value="TRNA DIMETHYLALLYLTRANSFERASE"/>
    <property type="match status" value="1"/>
</dbReference>
<dbReference type="Gene3D" id="1.10.20.140">
    <property type="match status" value="1"/>
</dbReference>
<comment type="similarity">
    <text evidence="3 10 13">Belongs to the IPP transferase family.</text>
</comment>
<keyword evidence="5 10" id="KW-0819">tRNA processing</keyword>
<reference evidence="15" key="1">
    <citation type="journal article" date="2019" name="Int. J. Syst. Evol. Microbiol.">
        <title>The Global Catalogue of Microorganisms (GCM) 10K type strain sequencing project: providing services to taxonomists for standard genome sequencing and annotation.</title>
        <authorList>
            <consortium name="The Broad Institute Genomics Platform"/>
            <consortium name="The Broad Institute Genome Sequencing Center for Infectious Disease"/>
            <person name="Wu L."/>
            <person name="Ma J."/>
        </authorList>
    </citation>
    <scope>NUCLEOTIDE SEQUENCE [LARGE SCALE GENOMIC DNA]</scope>
    <source>
        <strain evidence="15">KCTC 23707</strain>
    </source>
</reference>
<dbReference type="HAMAP" id="MF_00185">
    <property type="entry name" value="IPP_trans"/>
    <property type="match status" value="1"/>
</dbReference>
<feature type="binding site" evidence="10">
    <location>
        <begin position="23"/>
        <end position="28"/>
    </location>
    <ligand>
        <name>substrate</name>
    </ligand>
</feature>
<dbReference type="Proteomes" id="UP001597373">
    <property type="component" value="Unassembled WGS sequence"/>
</dbReference>
<evidence type="ECO:0000256" key="4">
    <source>
        <dbReference type="ARBA" id="ARBA00022679"/>
    </source>
</evidence>
<evidence type="ECO:0000313" key="15">
    <source>
        <dbReference type="Proteomes" id="UP001597373"/>
    </source>
</evidence>
<dbReference type="SUPFAM" id="SSF52540">
    <property type="entry name" value="P-loop containing nucleoside triphosphate hydrolases"/>
    <property type="match status" value="2"/>
</dbReference>
<comment type="caution">
    <text evidence="10">Lacks conserved residue(s) required for the propagation of feature annotation.</text>
</comment>
<evidence type="ECO:0000313" key="14">
    <source>
        <dbReference type="EMBL" id="MFD2260087.1"/>
    </source>
</evidence>
<evidence type="ECO:0000256" key="9">
    <source>
        <dbReference type="ARBA" id="ARBA00049563"/>
    </source>
</evidence>
<organism evidence="14 15">
    <name type="scientific">Chelativorans composti</name>
    <dbReference type="NCBI Taxonomy" id="768533"/>
    <lineage>
        <taxon>Bacteria</taxon>
        <taxon>Pseudomonadati</taxon>
        <taxon>Pseudomonadota</taxon>
        <taxon>Alphaproteobacteria</taxon>
        <taxon>Hyphomicrobiales</taxon>
        <taxon>Phyllobacteriaceae</taxon>
        <taxon>Chelativorans</taxon>
    </lineage>
</organism>
<evidence type="ECO:0000256" key="6">
    <source>
        <dbReference type="ARBA" id="ARBA00022741"/>
    </source>
</evidence>
<evidence type="ECO:0000256" key="1">
    <source>
        <dbReference type="ARBA" id="ARBA00001946"/>
    </source>
</evidence>
<dbReference type="EMBL" id="JBHUIR010000034">
    <property type="protein sequence ID" value="MFD2260087.1"/>
    <property type="molecule type" value="Genomic_DNA"/>
</dbReference>
<sequence>MGMSGYAGGVAMLKGATLIAGPTASGKTARAIELAERSGAVIFNADSMQVYSVLSLLTARPSAEELVRAPHHLFGHIHPSVSYSTGAWLRDVEKLLRDPRLEGRPVIFVGGTGLYFRGLTEGLSPMPDIPDEIREGWRARLAEEGAEALHRLLAERDPETAARLMPSDGQRIVRALEVLDASGRSISSWQRERSVPLVDGAGAEKIVLEPDRKVLAQRISDRFDRMLELGAIDEVKALNSLNLDPRLPAAKAIGVPELTACLAGEISLEEAAERAKAASRQYAKRQMTWFRHQLGPDWQRVPV</sequence>
<evidence type="ECO:0000256" key="10">
    <source>
        <dbReference type="HAMAP-Rule" id="MF_00185"/>
    </source>
</evidence>
<feature type="region of interest" description="Interaction with substrate tRNA" evidence="10">
    <location>
        <begin position="170"/>
        <end position="174"/>
    </location>
</feature>
<dbReference type="PANTHER" id="PTHR11088">
    <property type="entry name" value="TRNA DIMETHYLALLYLTRANSFERASE"/>
    <property type="match status" value="1"/>
</dbReference>
<comment type="subunit">
    <text evidence="10">Monomer.</text>
</comment>
<comment type="caution">
    <text evidence="14">The sequence shown here is derived from an EMBL/GenBank/DDBJ whole genome shotgun (WGS) entry which is preliminary data.</text>
</comment>
<keyword evidence="4 10" id="KW-0808">Transferase</keyword>
<keyword evidence="15" id="KW-1185">Reference proteome</keyword>
<dbReference type="GO" id="GO:0052381">
    <property type="term" value="F:tRNA dimethylallyltransferase activity"/>
    <property type="evidence" value="ECO:0007669"/>
    <property type="project" value="UniProtKB-EC"/>
</dbReference>
<dbReference type="RefSeq" id="WP_345100698.1">
    <property type="nucleotide sequence ID" value="NZ_BAABGS010000075.1"/>
</dbReference>
<evidence type="ECO:0000256" key="13">
    <source>
        <dbReference type="RuleBase" id="RU003785"/>
    </source>
</evidence>
<protein>
    <recommendedName>
        <fullName evidence="10">tRNA dimethylallyltransferase</fullName>
        <ecNumber evidence="10">2.5.1.75</ecNumber>
    </recommendedName>
    <alternativeName>
        <fullName evidence="10">Dimethylallyl diphosphate:tRNA dimethylallyltransferase</fullName>
        <shortName evidence="10">DMAPP:tRNA dimethylallyltransferase</shortName>
        <shortName evidence="10">DMATase</shortName>
    </alternativeName>
    <alternativeName>
        <fullName evidence="10">Isopentenyl-diphosphate:tRNA isopentenyltransferase</fullName>
        <shortName evidence="10">IPP transferase</shortName>
        <shortName evidence="10">IPPT</shortName>
        <shortName evidence="10">IPTase</shortName>
    </alternativeName>
</protein>
<feature type="binding site" evidence="10">
    <location>
        <begin position="21"/>
        <end position="28"/>
    </location>
    <ligand>
        <name>ATP</name>
        <dbReference type="ChEBI" id="CHEBI:30616"/>
    </ligand>
</feature>
<evidence type="ECO:0000256" key="11">
    <source>
        <dbReference type="RuleBase" id="RU003783"/>
    </source>
</evidence>
<feature type="region of interest" description="Interaction with substrate tRNA" evidence="10">
    <location>
        <begin position="46"/>
        <end position="49"/>
    </location>
</feature>
<dbReference type="NCBIfam" id="TIGR00174">
    <property type="entry name" value="miaA"/>
    <property type="match status" value="1"/>
</dbReference>
<keyword evidence="7 10" id="KW-0067">ATP-binding</keyword>
<name>A0ABW5DG85_9HYPH</name>
<evidence type="ECO:0000256" key="5">
    <source>
        <dbReference type="ARBA" id="ARBA00022694"/>
    </source>
</evidence>
<evidence type="ECO:0000256" key="7">
    <source>
        <dbReference type="ARBA" id="ARBA00022840"/>
    </source>
</evidence>
<evidence type="ECO:0000256" key="12">
    <source>
        <dbReference type="RuleBase" id="RU003784"/>
    </source>
</evidence>
<gene>
    <name evidence="10 14" type="primary">miaA</name>
    <name evidence="14" type="ORF">ACFSMZ_09955</name>
</gene>
<keyword evidence="6 10" id="KW-0547">Nucleotide-binding</keyword>
<evidence type="ECO:0000256" key="2">
    <source>
        <dbReference type="ARBA" id="ARBA00003213"/>
    </source>
</evidence>
<comment type="cofactor">
    <cofactor evidence="1 10">
        <name>Mg(2+)</name>
        <dbReference type="ChEBI" id="CHEBI:18420"/>
    </cofactor>
</comment>
<feature type="site" description="Interaction with substrate tRNA" evidence="10">
    <location>
        <position position="134"/>
    </location>
</feature>
<keyword evidence="8 10" id="KW-0460">Magnesium</keyword>
<evidence type="ECO:0000256" key="3">
    <source>
        <dbReference type="ARBA" id="ARBA00005842"/>
    </source>
</evidence>